<dbReference type="InterPro" id="IPR036397">
    <property type="entry name" value="RNaseH_sf"/>
</dbReference>
<feature type="domain" description="RNase H type-1" evidence="1">
    <location>
        <begin position="77"/>
        <end position="132"/>
    </location>
</feature>
<evidence type="ECO:0008006" key="5">
    <source>
        <dbReference type="Google" id="ProtNLM"/>
    </source>
</evidence>
<dbReference type="EMBL" id="LR999456">
    <property type="protein sequence ID" value="CAE6122138.1"/>
    <property type="molecule type" value="Genomic_DNA"/>
</dbReference>
<dbReference type="Proteomes" id="UP000682877">
    <property type="component" value="Chromosome 6"/>
</dbReference>
<dbReference type="GO" id="GO:0004523">
    <property type="term" value="F:RNA-DNA hybrid ribonuclease activity"/>
    <property type="evidence" value="ECO:0007669"/>
    <property type="project" value="InterPro"/>
</dbReference>
<organism evidence="3 4">
    <name type="scientific">Arabidopsis arenosa</name>
    <name type="common">Sand rock-cress</name>
    <name type="synonym">Cardaminopsis arenosa</name>
    <dbReference type="NCBI Taxonomy" id="38785"/>
    <lineage>
        <taxon>Eukaryota</taxon>
        <taxon>Viridiplantae</taxon>
        <taxon>Streptophyta</taxon>
        <taxon>Embryophyta</taxon>
        <taxon>Tracheophyta</taxon>
        <taxon>Spermatophyta</taxon>
        <taxon>Magnoliopsida</taxon>
        <taxon>eudicotyledons</taxon>
        <taxon>Gunneridae</taxon>
        <taxon>Pentapetalae</taxon>
        <taxon>rosids</taxon>
        <taxon>malvids</taxon>
        <taxon>Brassicales</taxon>
        <taxon>Brassicaceae</taxon>
        <taxon>Camelineae</taxon>
        <taxon>Arabidopsis</taxon>
    </lineage>
</organism>
<dbReference type="GO" id="GO:0003676">
    <property type="term" value="F:nucleic acid binding"/>
    <property type="evidence" value="ECO:0007669"/>
    <property type="project" value="InterPro"/>
</dbReference>
<dbReference type="InterPro" id="IPR025558">
    <property type="entry name" value="DUF4283"/>
</dbReference>
<feature type="domain" description="DUF4283" evidence="2">
    <location>
        <begin position="3"/>
        <end position="73"/>
    </location>
</feature>
<keyword evidence="4" id="KW-1185">Reference proteome</keyword>
<dbReference type="Gene3D" id="3.30.420.10">
    <property type="entry name" value="Ribonuclease H-like superfamily/Ribonuclease H"/>
    <property type="match status" value="1"/>
</dbReference>
<protein>
    <recommendedName>
        <fullName evidence="5">DUF4283 domain-containing protein</fullName>
    </recommendedName>
</protein>
<reference evidence="3" key="1">
    <citation type="submission" date="2021-01" db="EMBL/GenBank/DDBJ databases">
        <authorList>
            <person name="Bezrukov I."/>
        </authorList>
    </citation>
    <scope>NUCLEOTIDE SEQUENCE</scope>
</reference>
<evidence type="ECO:0000313" key="3">
    <source>
        <dbReference type="EMBL" id="CAE6122138.1"/>
    </source>
</evidence>
<dbReference type="InterPro" id="IPR002156">
    <property type="entry name" value="RNaseH_domain"/>
</dbReference>
<accession>A0A8S2AJ61</accession>
<dbReference type="Pfam" id="PF13456">
    <property type="entry name" value="RVT_3"/>
    <property type="match status" value="1"/>
</dbReference>
<dbReference type="Pfam" id="PF14111">
    <property type="entry name" value="DUF4283"/>
    <property type="match status" value="1"/>
</dbReference>
<gene>
    <name evidence="3" type="ORF">AARE701A_LOCUS16197</name>
</gene>
<evidence type="ECO:0000259" key="1">
    <source>
        <dbReference type="Pfam" id="PF13456"/>
    </source>
</evidence>
<evidence type="ECO:0000259" key="2">
    <source>
        <dbReference type="Pfam" id="PF14111"/>
    </source>
</evidence>
<evidence type="ECO:0000313" key="4">
    <source>
        <dbReference type="Proteomes" id="UP000682877"/>
    </source>
</evidence>
<proteinExistence type="predicted"/>
<dbReference type="AlphaFoldDB" id="A0A8S2AJ61"/>
<sequence>MGRPVMPRRQNMRSIVAAMPRLWGQAGLVHGRIVEGRRVQFVFPSEESMEMVLRKGPWAFAERMMVIQRWTPHGSLDADCQELTKLLNGSTLNFGIHNWLREIRYWQSKFEGIQFQWVERTHNKAADQLSKFKMPRNISFVYHHYVPHVLTNILHEDFCNSSLS</sequence>
<name>A0A8S2AJ61_ARAAE</name>